<dbReference type="EMBL" id="CAJNOG010000912">
    <property type="protein sequence ID" value="CAF1381679.1"/>
    <property type="molecule type" value="Genomic_DNA"/>
</dbReference>
<dbReference type="PANTHER" id="PTHR46344:SF27">
    <property type="entry name" value="KELCH REPEAT SUPERFAMILY PROTEIN"/>
    <property type="match status" value="1"/>
</dbReference>
<evidence type="ECO:0000256" key="2">
    <source>
        <dbReference type="ARBA" id="ARBA00022737"/>
    </source>
</evidence>
<proteinExistence type="predicted"/>
<gene>
    <name evidence="3" type="ORF">JYZ213_LOCUS36700</name>
</gene>
<comment type="caution">
    <text evidence="3">The sequence shown here is derived from an EMBL/GenBank/DDBJ whole genome shotgun (WGS) entry which is preliminary data.</text>
</comment>
<dbReference type="InterPro" id="IPR006652">
    <property type="entry name" value="Kelch_1"/>
</dbReference>
<name>A0A815JP95_9BILA</name>
<dbReference type="PANTHER" id="PTHR46344">
    <property type="entry name" value="OS02G0202900 PROTEIN"/>
    <property type="match status" value="1"/>
</dbReference>
<evidence type="ECO:0000313" key="4">
    <source>
        <dbReference type="Proteomes" id="UP000663845"/>
    </source>
</evidence>
<keyword evidence="1" id="KW-0880">Kelch repeat</keyword>
<reference evidence="3" key="1">
    <citation type="submission" date="2021-02" db="EMBL/GenBank/DDBJ databases">
        <authorList>
            <person name="Nowell W R."/>
        </authorList>
    </citation>
    <scope>NUCLEOTIDE SEQUENCE</scope>
</reference>
<evidence type="ECO:0000256" key="1">
    <source>
        <dbReference type="ARBA" id="ARBA00022441"/>
    </source>
</evidence>
<dbReference type="SUPFAM" id="SSF117281">
    <property type="entry name" value="Kelch motif"/>
    <property type="match status" value="1"/>
</dbReference>
<dbReference type="InterPro" id="IPR015915">
    <property type="entry name" value="Kelch-typ_b-propeller"/>
</dbReference>
<organism evidence="3 4">
    <name type="scientific">Adineta steineri</name>
    <dbReference type="NCBI Taxonomy" id="433720"/>
    <lineage>
        <taxon>Eukaryota</taxon>
        <taxon>Metazoa</taxon>
        <taxon>Spiralia</taxon>
        <taxon>Gnathifera</taxon>
        <taxon>Rotifera</taxon>
        <taxon>Eurotatoria</taxon>
        <taxon>Bdelloidea</taxon>
        <taxon>Adinetida</taxon>
        <taxon>Adinetidae</taxon>
        <taxon>Adineta</taxon>
    </lineage>
</organism>
<protein>
    <submittedName>
        <fullName evidence="3">Uncharacterized protein</fullName>
    </submittedName>
</protein>
<dbReference type="Pfam" id="PF01344">
    <property type="entry name" value="Kelch_1"/>
    <property type="match status" value="1"/>
</dbReference>
<dbReference type="Gene3D" id="2.130.10.80">
    <property type="entry name" value="Galactose oxidase/kelch, beta-propeller"/>
    <property type="match status" value="1"/>
</dbReference>
<sequence>MYYTASTLTNGNVLVVGGSSGAVLSSAEVYDPSTGLWTTTGNMSTARTYHTASILPNGNVLVVGGSANKRIALSSAEIDKLCLRSHIKTRWLLGLTAVYGQDVVSYSTVSPWIQRFSNEQESLEDNPRSDRPLSVITQQNIDGAKDLLNDDLHIIIDYVAAILDTVITSLIVVDTRRY</sequence>
<dbReference type="InterPro" id="IPR037293">
    <property type="entry name" value="Gal_Oxidase_central_sf"/>
</dbReference>
<dbReference type="SMART" id="SM00612">
    <property type="entry name" value="Kelch"/>
    <property type="match status" value="1"/>
</dbReference>
<dbReference type="Proteomes" id="UP000663845">
    <property type="component" value="Unassembled WGS sequence"/>
</dbReference>
<dbReference type="AlphaFoldDB" id="A0A815JP95"/>
<evidence type="ECO:0000313" key="3">
    <source>
        <dbReference type="EMBL" id="CAF1381679.1"/>
    </source>
</evidence>
<keyword evidence="2" id="KW-0677">Repeat</keyword>
<accession>A0A815JP95</accession>